<evidence type="ECO:0000313" key="14">
    <source>
        <dbReference type="EMBL" id="RZO25996.1"/>
    </source>
</evidence>
<evidence type="ECO:0000256" key="8">
    <source>
        <dbReference type="ARBA" id="ARBA00022842"/>
    </source>
</evidence>
<dbReference type="Gene3D" id="3.40.50.300">
    <property type="entry name" value="P-loop containing nucleotide triphosphate hydrolases"/>
    <property type="match status" value="1"/>
</dbReference>
<comment type="catalytic activity">
    <reaction evidence="9 10 11">
        <text>adenosine(37) in tRNA + dimethylallyl diphosphate = N(6)-dimethylallyladenosine(37) in tRNA + diphosphate</text>
        <dbReference type="Rhea" id="RHEA:26482"/>
        <dbReference type="Rhea" id="RHEA-COMP:10162"/>
        <dbReference type="Rhea" id="RHEA-COMP:10375"/>
        <dbReference type="ChEBI" id="CHEBI:33019"/>
        <dbReference type="ChEBI" id="CHEBI:57623"/>
        <dbReference type="ChEBI" id="CHEBI:74411"/>
        <dbReference type="ChEBI" id="CHEBI:74415"/>
        <dbReference type="EC" id="2.5.1.75"/>
    </reaction>
</comment>
<name>A0A520MXT7_9GAMM</name>
<feature type="site" description="Interaction with substrate tRNA" evidence="10">
    <location>
        <position position="105"/>
    </location>
</feature>
<dbReference type="InterPro" id="IPR027417">
    <property type="entry name" value="P-loop_NTPase"/>
</dbReference>
<keyword evidence="7 10" id="KW-0067">ATP-binding</keyword>
<dbReference type="EMBL" id="SHBE01000007">
    <property type="protein sequence ID" value="RZO25996.1"/>
    <property type="molecule type" value="Genomic_DNA"/>
</dbReference>
<dbReference type="PANTHER" id="PTHR11088:SF60">
    <property type="entry name" value="TRNA DIMETHYLALLYLTRANSFERASE"/>
    <property type="match status" value="1"/>
</dbReference>
<dbReference type="SUPFAM" id="SSF52540">
    <property type="entry name" value="P-loop containing nucleoside triphosphate hydrolases"/>
    <property type="match status" value="2"/>
</dbReference>
<dbReference type="InterPro" id="IPR039657">
    <property type="entry name" value="Dimethylallyltransferase"/>
</dbReference>
<dbReference type="Gene3D" id="1.10.20.140">
    <property type="match status" value="1"/>
</dbReference>
<feature type="binding site" evidence="10">
    <location>
        <begin position="14"/>
        <end position="21"/>
    </location>
    <ligand>
        <name>ATP</name>
        <dbReference type="ChEBI" id="CHEBI:30616"/>
    </ligand>
</feature>
<comment type="similarity">
    <text evidence="3 10 13">Belongs to the IPP transferase family.</text>
</comment>
<comment type="caution">
    <text evidence="10">Lacks conserved residue(s) required for the propagation of feature annotation.</text>
</comment>
<evidence type="ECO:0000256" key="9">
    <source>
        <dbReference type="ARBA" id="ARBA00049563"/>
    </source>
</evidence>
<dbReference type="InterPro" id="IPR018022">
    <property type="entry name" value="IPT"/>
</dbReference>
<reference evidence="14 15" key="1">
    <citation type="submission" date="2019-02" db="EMBL/GenBank/DDBJ databases">
        <title>Prokaryotic population dynamics and viral predation in marine succession experiment using metagenomics: the confinement effect.</title>
        <authorList>
            <person name="Haro-Moreno J.M."/>
            <person name="Rodriguez-Valera F."/>
            <person name="Lopez-Perez M."/>
        </authorList>
    </citation>
    <scope>NUCLEOTIDE SEQUENCE [LARGE SCALE GENOMIC DNA]</scope>
    <source>
        <strain evidence="14">MED-G159</strain>
    </source>
</reference>
<evidence type="ECO:0000256" key="2">
    <source>
        <dbReference type="ARBA" id="ARBA00003213"/>
    </source>
</evidence>
<dbReference type="GO" id="GO:0006400">
    <property type="term" value="P:tRNA modification"/>
    <property type="evidence" value="ECO:0007669"/>
    <property type="project" value="TreeGrafter"/>
</dbReference>
<evidence type="ECO:0000256" key="11">
    <source>
        <dbReference type="RuleBase" id="RU003783"/>
    </source>
</evidence>
<evidence type="ECO:0000256" key="12">
    <source>
        <dbReference type="RuleBase" id="RU003784"/>
    </source>
</evidence>
<dbReference type="EC" id="2.5.1.75" evidence="10"/>
<dbReference type="PANTHER" id="PTHR11088">
    <property type="entry name" value="TRNA DIMETHYLALLYLTRANSFERASE"/>
    <property type="match status" value="1"/>
</dbReference>
<dbReference type="NCBIfam" id="TIGR00174">
    <property type="entry name" value="miaA"/>
    <property type="match status" value="1"/>
</dbReference>
<evidence type="ECO:0000256" key="6">
    <source>
        <dbReference type="ARBA" id="ARBA00022741"/>
    </source>
</evidence>
<feature type="region of interest" description="Interaction with substrate tRNA" evidence="10">
    <location>
        <begin position="39"/>
        <end position="42"/>
    </location>
</feature>
<comment type="function">
    <text evidence="2 10 12">Catalyzes the transfer of a dimethylallyl group onto the adenine at position 37 in tRNAs that read codons beginning with uridine, leading to the formation of N6-(dimethylallyl)adenosine (i(6)A).</text>
</comment>
<evidence type="ECO:0000313" key="15">
    <source>
        <dbReference type="Proteomes" id="UP000315825"/>
    </source>
</evidence>
<dbReference type="GO" id="GO:0005524">
    <property type="term" value="F:ATP binding"/>
    <property type="evidence" value="ECO:0007669"/>
    <property type="project" value="UniProtKB-UniRule"/>
</dbReference>
<keyword evidence="8 10" id="KW-0460">Magnesium</keyword>
<dbReference type="Pfam" id="PF01715">
    <property type="entry name" value="IPPT"/>
    <property type="match status" value="1"/>
</dbReference>
<dbReference type="GO" id="GO:0052381">
    <property type="term" value="F:tRNA dimethylallyltransferase activity"/>
    <property type="evidence" value="ECO:0007669"/>
    <property type="project" value="UniProtKB-UniRule"/>
</dbReference>
<protein>
    <recommendedName>
        <fullName evidence="10">tRNA dimethylallyltransferase</fullName>
        <ecNumber evidence="10">2.5.1.75</ecNumber>
    </recommendedName>
    <alternativeName>
        <fullName evidence="10">Dimethylallyl diphosphate:tRNA dimethylallyltransferase</fullName>
        <shortName evidence="10">DMAPP:tRNA dimethylallyltransferase</shortName>
        <shortName evidence="10">DMATase</shortName>
    </alternativeName>
    <alternativeName>
        <fullName evidence="10">Isopentenyl-diphosphate:tRNA isopentenyltransferase</fullName>
        <shortName evidence="10">IPP transferase</shortName>
        <shortName evidence="10">IPPT</shortName>
        <shortName evidence="10">IPTase</shortName>
    </alternativeName>
</protein>
<evidence type="ECO:0000256" key="1">
    <source>
        <dbReference type="ARBA" id="ARBA00001946"/>
    </source>
</evidence>
<evidence type="ECO:0000256" key="5">
    <source>
        <dbReference type="ARBA" id="ARBA00022694"/>
    </source>
</evidence>
<gene>
    <name evidence="10 14" type="primary">miaA</name>
    <name evidence="14" type="ORF">EVA92_03795</name>
</gene>
<keyword evidence="5 10" id="KW-0819">tRNA processing</keyword>
<organism evidence="14 15">
    <name type="scientific">SAR86 cluster bacterium</name>
    <dbReference type="NCBI Taxonomy" id="2030880"/>
    <lineage>
        <taxon>Bacteria</taxon>
        <taxon>Pseudomonadati</taxon>
        <taxon>Pseudomonadota</taxon>
        <taxon>Gammaproteobacteria</taxon>
        <taxon>SAR86 cluster</taxon>
    </lineage>
</organism>
<proteinExistence type="inferred from homology"/>
<comment type="subunit">
    <text evidence="10">Monomer.</text>
</comment>
<comment type="cofactor">
    <cofactor evidence="1 10">
        <name>Mg(2+)</name>
        <dbReference type="ChEBI" id="CHEBI:18420"/>
    </cofactor>
</comment>
<evidence type="ECO:0000256" key="10">
    <source>
        <dbReference type="HAMAP-Rule" id="MF_00185"/>
    </source>
</evidence>
<comment type="caution">
    <text evidence="14">The sequence shown here is derived from an EMBL/GenBank/DDBJ whole genome shotgun (WGS) entry which is preliminary data.</text>
</comment>
<evidence type="ECO:0000256" key="13">
    <source>
        <dbReference type="RuleBase" id="RU003785"/>
    </source>
</evidence>
<evidence type="ECO:0000256" key="7">
    <source>
        <dbReference type="ARBA" id="ARBA00022840"/>
    </source>
</evidence>
<accession>A0A520MXT7</accession>
<keyword evidence="6 10" id="KW-0547">Nucleotide-binding</keyword>
<keyword evidence="4 10" id="KW-0808">Transferase</keyword>
<dbReference type="Proteomes" id="UP000315825">
    <property type="component" value="Unassembled WGS sequence"/>
</dbReference>
<feature type="binding site" evidence="10">
    <location>
        <begin position="16"/>
        <end position="21"/>
    </location>
    <ligand>
        <name>substrate</name>
    </ligand>
</feature>
<dbReference type="AlphaFoldDB" id="A0A520MXT7"/>
<sequence length="316" mass="36611">MKYKYNIPAVFILGPTACGKTEISLELIDSFPFEIVSVDSAMVYKDMNIGTCKPSNEILKSKKHHLVDLITPKQNFDLGVFLKNLDHSIEEILSHDRVPLFVGGSMMYHHILLNGFHDFPSESNIKQRIQNDYDHNGITSLQKKLSSLDSELFNQIDISNYRRVIRALEIIEITGEKLSVLKEKQKTMFFNQKKCLTLSLNTNKETLIEHAANRLDKLIEKGFIDEFKEIICKYELEEEDQSMQSINYRQYFNHVRGKKSSQESYTDAMIATKLLIKSQQTWLKKINADTSIDSTNINLKKEISDTISNYQRRIMQ</sequence>
<evidence type="ECO:0000256" key="4">
    <source>
        <dbReference type="ARBA" id="ARBA00022679"/>
    </source>
</evidence>
<dbReference type="HAMAP" id="MF_00185">
    <property type="entry name" value="IPP_trans"/>
    <property type="match status" value="1"/>
</dbReference>
<evidence type="ECO:0000256" key="3">
    <source>
        <dbReference type="ARBA" id="ARBA00005842"/>
    </source>
</evidence>